<name>U5HK30_USTV1</name>
<sequence length="65" mass="7287">MLVDLGTISGDVIPLNELREWEQVLNVVINLEECNGWTNLSSIVQEPTEGICGIEELEGFLRSDR</sequence>
<reference evidence="2" key="4">
    <citation type="submission" date="2015-06" db="UniProtKB">
        <authorList>
            <consortium name="EnsemblFungi"/>
        </authorList>
    </citation>
    <scope>IDENTIFICATION</scope>
</reference>
<dbReference type="STRING" id="683840.U5HK30"/>
<dbReference type="InParanoid" id="U5HK30"/>
<reference evidence="1" key="2">
    <citation type="submission" date="2010-11" db="EMBL/GenBank/DDBJ databases">
        <authorList>
            <consortium name="The Broad Institute Genome Sequencing Platform"/>
            <person name="Earl A."/>
            <person name="Ward D."/>
            <person name="Feldgarden M."/>
            <person name="Gevers D."/>
            <person name="Butler R."/>
            <person name="Young S.K."/>
            <person name="Zeng Q."/>
            <person name="Gargeya S."/>
            <person name="Fitzgerald M."/>
            <person name="Haas B."/>
            <person name="Abouelleil A."/>
            <person name="Alvarado L."/>
            <person name="Arachchi H.M."/>
            <person name="Berlin A."/>
            <person name="Brown A."/>
            <person name="Chapman S.B."/>
            <person name="Chen Z."/>
            <person name="Dunbar C."/>
            <person name="Freedman E."/>
            <person name="Gearin G."/>
            <person name="Gellesch M."/>
            <person name="Goldberg J."/>
            <person name="Griggs A."/>
            <person name="Gujja S."/>
            <person name="Heilman E."/>
            <person name="Heiman D."/>
            <person name="Howarth C."/>
            <person name="Larson L."/>
            <person name="Lui A."/>
            <person name="MacDonald P.J.P."/>
            <person name="Mehta T."/>
            <person name="Montmayeur A."/>
            <person name="Murphy C."/>
            <person name="Neiman D."/>
            <person name="Pearson M."/>
            <person name="Priest M."/>
            <person name="Roberts A."/>
            <person name="Saif S."/>
            <person name="Shea T."/>
            <person name="Shenoy N."/>
            <person name="Sisk P."/>
            <person name="Stolte C."/>
            <person name="Sykes S."/>
            <person name="White J."/>
            <person name="Yandava C."/>
            <person name="Wortman J."/>
            <person name="Nusbaum C."/>
            <person name="Birren B."/>
        </authorList>
    </citation>
    <scope>NUCLEOTIDE SEQUENCE</scope>
    <source>
        <strain evidence="1">P1A1 Lamole</strain>
    </source>
</reference>
<dbReference type="EMBL" id="GL542800">
    <property type="protein sequence ID" value="KDE02071.1"/>
    <property type="molecule type" value="Genomic_DNA"/>
</dbReference>
<protein>
    <submittedName>
        <fullName evidence="1 2">Uncharacterized protein</fullName>
    </submittedName>
</protein>
<evidence type="ECO:0000313" key="3">
    <source>
        <dbReference type="Proteomes" id="UP000017200"/>
    </source>
</evidence>
<dbReference type="EnsemblFungi" id="MVLG_07353T0">
    <property type="protein sequence ID" value="MVLG_07353T0"/>
    <property type="gene ID" value="MVLG_07353"/>
</dbReference>
<evidence type="ECO:0000313" key="2">
    <source>
        <dbReference type="EnsemblFungi" id="MVLG_07353T0"/>
    </source>
</evidence>
<keyword evidence="3" id="KW-1185">Reference proteome</keyword>
<dbReference type="EMBL" id="AEIJ01002031">
    <property type="status" value="NOT_ANNOTATED_CDS"/>
    <property type="molecule type" value="Genomic_DNA"/>
</dbReference>
<dbReference type="Proteomes" id="UP000017200">
    <property type="component" value="Unassembled WGS sequence"/>
</dbReference>
<dbReference type="HOGENOM" id="CLU_2851404_0_0_1"/>
<reference evidence="1 3" key="3">
    <citation type="journal article" date="2015" name="BMC Genomics">
        <title>Sex and parasites: genomic and transcriptomic analysis of Microbotryum lychnidis-dioicae, the biotrophic and plant-castrating anther smut fungus.</title>
        <authorList>
            <person name="Perlin M.H."/>
            <person name="Amselem J."/>
            <person name="Fontanillas E."/>
            <person name="Toh S.S."/>
            <person name="Chen Z."/>
            <person name="Goldberg J."/>
            <person name="Duplessis S."/>
            <person name="Henrissat B."/>
            <person name="Young S."/>
            <person name="Zeng Q."/>
            <person name="Aguileta G."/>
            <person name="Petit E."/>
            <person name="Badouin H."/>
            <person name="Andrews J."/>
            <person name="Razeeq D."/>
            <person name="Gabaldon T."/>
            <person name="Quesneville H."/>
            <person name="Giraud T."/>
            <person name="Hood M.E."/>
            <person name="Schultz D.J."/>
            <person name="Cuomo C.A."/>
        </authorList>
    </citation>
    <scope>NUCLEOTIDE SEQUENCE [LARGE SCALE GENOMIC DNA]</scope>
    <source>
        <strain evidence="1">P1A1 Lamole</strain>
        <strain evidence="3">p1A1 Lamole</strain>
    </source>
</reference>
<accession>U5HK30</accession>
<dbReference type="OrthoDB" id="7691805at2759"/>
<gene>
    <name evidence="1" type="ORF">MVLG_07353</name>
</gene>
<evidence type="ECO:0000313" key="1">
    <source>
        <dbReference type="EMBL" id="KDE02071.1"/>
    </source>
</evidence>
<proteinExistence type="predicted"/>
<reference evidence="3" key="1">
    <citation type="submission" date="2010-11" db="EMBL/GenBank/DDBJ databases">
        <title>The genome sequence of Microbotryum violaceum strain p1A1 Lamole.</title>
        <authorList>
            <person name="Cuomo C."/>
            <person name="Perlin M."/>
            <person name="Young S.K."/>
            <person name="Zeng Q."/>
            <person name="Gargeya S."/>
            <person name="Alvarado L."/>
            <person name="Berlin A."/>
            <person name="Chapman S.B."/>
            <person name="Chen Z."/>
            <person name="Freedman E."/>
            <person name="Gellesch M."/>
            <person name="Goldberg J."/>
            <person name="Griggs A."/>
            <person name="Gujja S."/>
            <person name="Heilman E."/>
            <person name="Heiman D."/>
            <person name="Howarth C."/>
            <person name="Mehta T."/>
            <person name="Neiman D."/>
            <person name="Pearson M."/>
            <person name="Roberts A."/>
            <person name="Saif S."/>
            <person name="Shea T."/>
            <person name="Shenoy N."/>
            <person name="Sisk P."/>
            <person name="Stolte C."/>
            <person name="Sykes S."/>
            <person name="White J."/>
            <person name="Yandava C."/>
            <person name="Haas B."/>
            <person name="Nusbaum C."/>
            <person name="Birren B."/>
        </authorList>
    </citation>
    <scope>NUCLEOTIDE SEQUENCE [LARGE SCALE GENOMIC DNA]</scope>
    <source>
        <strain evidence="3">p1A1 Lamole</strain>
    </source>
</reference>
<organism evidence="1">
    <name type="scientific">Microbotryum lychnidis-dioicae (strain p1A1 Lamole / MvSl-1064)</name>
    <name type="common">Anther smut fungus</name>
    <dbReference type="NCBI Taxonomy" id="683840"/>
    <lineage>
        <taxon>Eukaryota</taxon>
        <taxon>Fungi</taxon>
        <taxon>Dikarya</taxon>
        <taxon>Basidiomycota</taxon>
        <taxon>Pucciniomycotina</taxon>
        <taxon>Microbotryomycetes</taxon>
        <taxon>Microbotryales</taxon>
        <taxon>Microbotryaceae</taxon>
        <taxon>Microbotryum</taxon>
    </lineage>
</organism>
<dbReference type="AlphaFoldDB" id="U5HK30"/>